<evidence type="ECO:0000313" key="6">
    <source>
        <dbReference type="Proteomes" id="UP000767334"/>
    </source>
</evidence>
<keyword evidence="3" id="KW-0276">Fatty acid metabolism</keyword>
<comment type="function">
    <text evidence="3">This protein is a component of the acetyl coenzyme A carboxylase complex; first, biotin carboxylase catalyzes the carboxylation of the carrier protein and then the transcarboxylase transfers the carboxyl group to form malonyl-CoA.</text>
</comment>
<dbReference type="CDD" id="cd06850">
    <property type="entry name" value="biotinyl_domain"/>
    <property type="match status" value="1"/>
</dbReference>
<reference evidence="5 6" key="1">
    <citation type="journal article" date="2021" name="Sci. Rep.">
        <title>The distribution of antibiotic resistance genes in chicken gut microbiota commensals.</title>
        <authorList>
            <person name="Juricova H."/>
            <person name="Matiasovicova J."/>
            <person name="Kubasova T."/>
            <person name="Cejkova D."/>
            <person name="Rychlik I."/>
        </authorList>
    </citation>
    <scope>NUCLEOTIDE SEQUENCE [LARGE SCALE GENOMIC DNA]</scope>
    <source>
        <strain evidence="5 6">An435</strain>
    </source>
</reference>
<gene>
    <name evidence="5" type="primary">accB</name>
    <name evidence="5" type="ORF">H6A19_05040</name>
</gene>
<dbReference type="InterPro" id="IPR000089">
    <property type="entry name" value="Biotin_lipoyl"/>
</dbReference>
<evidence type="ECO:0000256" key="1">
    <source>
        <dbReference type="ARBA" id="ARBA00017562"/>
    </source>
</evidence>
<evidence type="ECO:0000313" key="5">
    <source>
        <dbReference type="EMBL" id="MBM6818713.1"/>
    </source>
</evidence>
<keyword evidence="3" id="KW-0275">Fatty acid biosynthesis</keyword>
<evidence type="ECO:0000256" key="3">
    <source>
        <dbReference type="RuleBase" id="RU364072"/>
    </source>
</evidence>
<dbReference type="InterPro" id="IPR001249">
    <property type="entry name" value="AcCoA_biotinCC"/>
</dbReference>
<dbReference type="PROSITE" id="PS50968">
    <property type="entry name" value="BIOTINYL_LIPOYL"/>
    <property type="match status" value="1"/>
</dbReference>
<keyword evidence="3" id="KW-0443">Lipid metabolism</keyword>
<protein>
    <recommendedName>
        <fullName evidence="1 3">Biotin carboxyl carrier protein of acetyl-CoA carboxylase</fullName>
    </recommendedName>
</protein>
<evidence type="ECO:0000256" key="2">
    <source>
        <dbReference type="ARBA" id="ARBA00023267"/>
    </source>
</evidence>
<name>A0ABS2FDT2_9CLOT</name>
<feature type="domain" description="Lipoyl-binding" evidence="4">
    <location>
        <begin position="86"/>
        <end position="162"/>
    </location>
</feature>
<dbReference type="EMBL" id="JACJLL010000020">
    <property type="protein sequence ID" value="MBM6818713.1"/>
    <property type="molecule type" value="Genomic_DNA"/>
</dbReference>
<dbReference type="SUPFAM" id="SSF51230">
    <property type="entry name" value="Single hybrid motif"/>
    <property type="match status" value="1"/>
</dbReference>
<comment type="pathway">
    <text evidence="3">Lipid metabolism; fatty acid biosynthesis.</text>
</comment>
<evidence type="ECO:0000259" key="4">
    <source>
        <dbReference type="PROSITE" id="PS50968"/>
    </source>
</evidence>
<dbReference type="InterPro" id="IPR050709">
    <property type="entry name" value="Biotin_Carboxyl_Carrier/Decarb"/>
</dbReference>
<accession>A0ABS2FDT2</accession>
<keyword evidence="6" id="KW-1185">Reference proteome</keyword>
<proteinExistence type="predicted"/>
<organism evidence="5 6">
    <name type="scientific">Clostridium saudiense</name>
    <dbReference type="NCBI Taxonomy" id="1414720"/>
    <lineage>
        <taxon>Bacteria</taxon>
        <taxon>Bacillati</taxon>
        <taxon>Bacillota</taxon>
        <taxon>Clostridia</taxon>
        <taxon>Eubacteriales</taxon>
        <taxon>Clostridiaceae</taxon>
        <taxon>Clostridium</taxon>
    </lineage>
</organism>
<comment type="caution">
    <text evidence="5">The sequence shown here is derived from an EMBL/GenBank/DDBJ whole genome shotgun (WGS) entry which is preliminary data.</text>
</comment>
<dbReference type="PANTHER" id="PTHR45266">
    <property type="entry name" value="OXALOACETATE DECARBOXYLASE ALPHA CHAIN"/>
    <property type="match status" value="1"/>
</dbReference>
<keyword evidence="2 3" id="KW-0092">Biotin</keyword>
<dbReference type="PANTHER" id="PTHR45266:SF3">
    <property type="entry name" value="OXALOACETATE DECARBOXYLASE ALPHA CHAIN"/>
    <property type="match status" value="1"/>
</dbReference>
<dbReference type="NCBIfam" id="TIGR00531">
    <property type="entry name" value="BCCP"/>
    <property type="match status" value="1"/>
</dbReference>
<dbReference type="Gene3D" id="2.40.50.100">
    <property type="match status" value="1"/>
</dbReference>
<sequence length="163" mass="18375">MEVVRMLDYNQIKELIKEIDSSSLRVFELENSDIKLKLSKNEENSSYKENIINTTSSENSTVFTKETKTSTEETLIETEELIEENLNIVKSPLVGTYYSSSTPGGAPYVEVGSKVKKGDVLCIVEAMKIMNEITSEVDGEIVEALRSDEEIVEFGMELFKIRS</sequence>
<dbReference type="Proteomes" id="UP000767334">
    <property type="component" value="Unassembled WGS sequence"/>
</dbReference>
<dbReference type="PRINTS" id="PR01071">
    <property type="entry name" value="ACOABIOTINCC"/>
</dbReference>
<dbReference type="InterPro" id="IPR011053">
    <property type="entry name" value="Single_hybrid_motif"/>
</dbReference>
<dbReference type="Pfam" id="PF00364">
    <property type="entry name" value="Biotin_lipoyl"/>
    <property type="match status" value="1"/>
</dbReference>
<keyword evidence="3" id="KW-0444">Lipid biosynthesis</keyword>